<dbReference type="Pfam" id="PF00551">
    <property type="entry name" value="Formyl_trans_N"/>
    <property type="match status" value="1"/>
</dbReference>
<comment type="similarity">
    <text evidence="3">Belongs to the PurU family.</text>
</comment>
<dbReference type="OrthoDB" id="9806170at2"/>
<dbReference type="PRINTS" id="PR01575">
    <property type="entry name" value="FFH4HYDRLASE"/>
</dbReference>
<dbReference type="PANTHER" id="PTHR42706">
    <property type="entry name" value="FORMYLTETRAHYDROFOLATE DEFORMYLASE"/>
    <property type="match status" value="1"/>
</dbReference>
<gene>
    <name evidence="3" type="primary">purU</name>
    <name evidence="5" type="ORF">C7444_101159</name>
</gene>
<comment type="function">
    <text evidence="3">Catalyzes the hydrolysis of 10-formyltetrahydrofolate (formyl-FH4) to formate and tetrahydrofolate (FH4).</text>
</comment>
<feature type="active site" evidence="3">
    <location>
        <position position="237"/>
    </location>
</feature>
<keyword evidence="3" id="KW-0658">Purine biosynthesis</keyword>
<evidence type="ECO:0000256" key="3">
    <source>
        <dbReference type="HAMAP-Rule" id="MF_01927"/>
    </source>
</evidence>
<dbReference type="GO" id="GO:0006730">
    <property type="term" value="P:one-carbon metabolic process"/>
    <property type="evidence" value="ECO:0007669"/>
    <property type="project" value="UniProtKB-KW"/>
</dbReference>
<dbReference type="CDD" id="cd08648">
    <property type="entry name" value="FMT_core_Formyl-FH4-Hydrolase_C"/>
    <property type="match status" value="1"/>
</dbReference>
<dbReference type="HAMAP" id="MF_01927">
    <property type="entry name" value="PurU"/>
    <property type="match status" value="1"/>
</dbReference>
<comment type="pathway">
    <text evidence="3">Purine metabolism; IMP biosynthesis via de novo pathway; formate from 10-formyl-5,6,7,8-tetrahydrofolate: step 1/1.</text>
</comment>
<dbReference type="InterPro" id="IPR036477">
    <property type="entry name" value="Formyl_transf_N_sf"/>
</dbReference>
<dbReference type="GO" id="GO:0008864">
    <property type="term" value="F:formyltetrahydrofolate deformylase activity"/>
    <property type="evidence" value="ECO:0007669"/>
    <property type="project" value="UniProtKB-UniRule"/>
</dbReference>
<proteinExistence type="inferred from homology"/>
<dbReference type="SUPFAM" id="SSF55021">
    <property type="entry name" value="ACT-like"/>
    <property type="match status" value="1"/>
</dbReference>
<dbReference type="UniPathway" id="UPA00074">
    <property type="reaction ID" value="UER00170"/>
</dbReference>
<comment type="caution">
    <text evidence="5">The sequence shown here is derived from an EMBL/GenBank/DDBJ whole genome shotgun (WGS) entry which is preliminary data.</text>
</comment>
<protein>
    <recommendedName>
        <fullName evidence="3">Formyltetrahydrofolate deformylase</fullName>
        <ecNumber evidence="3">3.5.1.10</ecNumber>
    </recommendedName>
    <alternativeName>
        <fullName evidence="3">Formyl-FH(4) hydrolase</fullName>
    </alternativeName>
</protein>
<dbReference type="InterPro" id="IPR002376">
    <property type="entry name" value="Formyl_transf_N"/>
</dbReference>
<dbReference type="SUPFAM" id="SSF53328">
    <property type="entry name" value="Formyltransferase"/>
    <property type="match status" value="1"/>
</dbReference>
<dbReference type="Gene3D" id="3.30.70.260">
    <property type="match status" value="1"/>
</dbReference>
<dbReference type="InterPro" id="IPR045865">
    <property type="entry name" value="ACT-like_dom_sf"/>
</dbReference>
<feature type="domain" description="Formyl transferase N-terminal" evidence="4">
    <location>
        <begin position="98"/>
        <end position="274"/>
    </location>
</feature>
<dbReference type="EC" id="3.5.1.10" evidence="3"/>
<dbReference type="RefSeq" id="WP_110398911.1">
    <property type="nucleotide sequence ID" value="NZ_QJJS01000001.1"/>
</dbReference>
<dbReference type="Gene3D" id="3.40.50.170">
    <property type="entry name" value="Formyl transferase, N-terminal domain"/>
    <property type="match status" value="1"/>
</dbReference>
<dbReference type="GO" id="GO:0006189">
    <property type="term" value="P:'de novo' IMP biosynthetic process"/>
    <property type="evidence" value="ECO:0007669"/>
    <property type="project" value="UniProtKB-UniRule"/>
</dbReference>
<dbReference type="AlphaFoldDB" id="A0A318HDM1"/>
<dbReference type="EMBL" id="QJJS01000001">
    <property type="protein sequence ID" value="PXW99329.1"/>
    <property type="molecule type" value="Genomic_DNA"/>
</dbReference>
<evidence type="ECO:0000256" key="1">
    <source>
        <dbReference type="ARBA" id="ARBA00022563"/>
    </source>
</evidence>
<organism evidence="5 6">
    <name type="scientific">Sphaerotilus hippei</name>
    <dbReference type="NCBI Taxonomy" id="744406"/>
    <lineage>
        <taxon>Bacteria</taxon>
        <taxon>Pseudomonadati</taxon>
        <taxon>Pseudomonadota</taxon>
        <taxon>Betaproteobacteria</taxon>
        <taxon>Burkholderiales</taxon>
        <taxon>Sphaerotilaceae</taxon>
        <taxon>Sphaerotilus</taxon>
    </lineage>
</organism>
<evidence type="ECO:0000256" key="2">
    <source>
        <dbReference type="ARBA" id="ARBA00022801"/>
    </source>
</evidence>
<evidence type="ECO:0000313" key="5">
    <source>
        <dbReference type="EMBL" id="PXW99329.1"/>
    </source>
</evidence>
<evidence type="ECO:0000259" key="4">
    <source>
        <dbReference type="Pfam" id="PF00551"/>
    </source>
</evidence>
<comment type="catalytic activity">
    <reaction evidence="3">
        <text>(6R)-10-formyltetrahydrofolate + H2O = (6S)-5,6,7,8-tetrahydrofolate + formate + H(+)</text>
        <dbReference type="Rhea" id="RHEA:19833"/>
        <dbReference type="ChEBI" id="CHEBI:15377"/>
        <dbReference type="ChEBI" id="CHEBI:15378"/>
        <dbReference type="ChEBI" id="CHEBI:15740"/>
        <dbReference type="ChEBI" id="CHEBI:57453"/>
        <dbReference type="ChEBI" id="CHEBI:195366"/>
        <dbReference type="EC" id="3.5.1.10"/>
    </reaction>
</comment>
<keyword evidence="2 3" id="KW-0378">Hydrolase</keyword>
<name>A0A318HDM1_9BURK</name>
<dbReference type="InterPro" id="IPR041729">
    <property type="entry name" value="Formyl-FH4-Hydrolase_C"/>
</dbReference>
<evidence type="ECO:0000313" key="6">
    <source>
        <dbReference type="Proteomes" id="UP000247811"/>
    </source>
</evidence>
<sequence length="293" mass="32243">MDESRYCLTLACDSGPGQIAAVSARLAAHGAYVESLAAHDDAPSARFFVRAVFRRATPAGGPAARRAAEQALDEDFVALTRGFGHAACAVHDLARLPRVLIMVSKFDHCLRELLGGWRRGELPMQVVAVVSNHPDLAPLAEAEGLPWHHLPISPETKPQQEAALEALIERHDAEYVVLARYMQVLSDGLTKRLAGRVINIHHSFLPGFKGARPYLQAWERGVKLIGATAHFATGDLDEGPIIEQALERVDHADSAQRLQQVGRHVECLVLSRALRYVLERRVFMNGLRTVVLR</sequence>
<reference evidence="5 6" key="1">
    <citation type="submission" date="2018-05" db="EMBL/GenBank/DDBJ databases">
        <title>Genomic Encyclopedia of Type Strains, Phase IV (KMG-IV): sequencing the most valuable type-strain genomes for metagenomic binning, comparative biology and taxonomic classification.</title>
        <authorList>
            <person name="Goeker M."/>
        </authorList>
    </citation>
    <scope>NUCLEOTIDE SEQUENCE [LARGE SCALE GENOMIC DNA]</scope>
    <source>
        <strain evidence="5 6">DSM 566</strain>
    </source>
</reference>
<accession>A0A318HDM1</accession>
<dbReference type="PIRSF" id="PIRSF036480">
    <property type="entry name" value="FormyFH4_hydr"/>
    <property type="match status" value="1"/>
</dbReference>
<keyword evidence="1 3" id="KW-0554">One-carbon metabolism</keyword>
<dbReference type="InterPro" id="IPR004810">
    <property type="entry name" value="PurU"/>
</dbReference>
<dbReference type="PANTHER" id="PTHR42706:SF1">
    <property type="entry name" value="FORMYLTETRAHYDROFOLATE DEFORMYLASE 2, MITOCHONDRIAL"/>
    <property type="match status" value="1"/>
</dbReference>
<dbReference type="NCBIfam" id="NF004684">
    <property type="entry name" value="PRK06027.1"/>
    <property type="match status" value="1"/>
</dbReference>
<dbReference type="Proteomes" id="UP000247811">
    <property type="component" value="Unassembled WGS sequence"/>
</dbReference>
<keyword evidence="6" id="KW-1185">Reference proteome</keyword>